<dbReference type="SMART" id="SM00073">
    <property type="entry name" value="HPT"/>
    <property type="match status" value="1"/>
</dbReference>
<evidence type="ECO:0000259" key="14">
    <source>
        <dbReference type="PROSITE" id="PS50851"/>
    </source>
</evidence>
<dbReference type="CDD" id="cd00088">
    <property type="entry name" value="HPT"/>
    <property type="match status" value="1"/>
</dbReference>
<dbReference type="PANTHER" id="PTHR43395">
    <property type="entry name" value="SENSOR HISTIDINE KINASE CHEA"/>
    <property type="match status" value="1"/>
</dbReference>
<dbReference type="GO" id="GO:0004673">
    <property type="term" value="F:protein histidine kinase activity"/>
    <property type="evidence" value="ECO:0007669"/>
    <property type="project" value="UniProtKB-EC"/>
</dbReference>
<dbReference type="PRINTS" id="PR00344">
    <property type="entry name" value="BCTRLSENSOR"/>
</dbReference>
<dbReference type="InterPro" id="IPR051315">
    <property type="entry name" value="Bact_Chemotaxis_CheA"/>
</dbReference>
<organism evidence="16 17">
    <name type="scientific">Alteromonas arenosi</name>
    <dbReference type="NCBI Taxonomy" id="3055817"/>
    <lineage>
        <taxon>Bacteria</taxon>
        <taxon>Pseudomonadati</taxon>
        <taxon>Pseudomonadota</taxon>
        <taxon>Gammaproteobacteria</taxon>
        <taxon>Alteromonadales</taxon>
        <taxon>Alteromonadaceae</taxon>
        <taxon>Alteromonas/Salinimonas group</taxon>
        <taxon>Alteromonas</taxon>
    </lineage>
</organism>
<evidence type="ECO:0000313" key="17">
    <source>
        <dbReference type="Proteomes" id="UP001234343"/>
    </source>
</evidence>
<dbReference type="InterPro" id="IPR003594">
    <property type="entry name" value="HATPase_dom"/>
</dbReference>
<dbReference type="InterPro" id="IPR008207">
    <property type="entry name" value="Sig_transdc_His_kin_Hpt_dom"/>
</dbReference>
<keyword evidence="6 16" id="KW-0808">Transferase</keyword>
<dbReference type="RefSeq" id="WP_289366988.1">
    <property type="nucleotide sequence ID" value="NZ_JAUCBP010000013.1"/>
</dbReference>
<dbReference type="InterPro" id="IPR037006">
    <property type="entry name" value="CheA-like_homodim_sf"/>
</dbReference>
<dbReference type="PANTHER" id="PTHR43395:SF10">
    <property type="entry name" value="CHEMOTAXIS PROTEIN CHEA"/>
    <property type="match status" value="1"/>
</dbReference>
<evidence type="ECO:0000259" key="13">
    <source>
        <dbReference type="PROSITE" id="PS50109"/>
    </source>
</evidence>
<reference evidence="16 17" key="1">
    <citation type="submission" date="2023-06" db="EMBL/GenBank/DDBJ databases">
        <title>Alteromonas sp. ASW11-36 isolated from intertidal sand.</title>
        <authorList>
            <person name="Li Y."/>
        </authorList>
    </citation>
    <scope>NUCLEOTIDE SEQUENCE [LARGE SCALE GENOMIC DNA]</scope>
    <source>
        <strain evidence="16 17">ASW11-36</strain>
    </source>
</reference>
<evidence type="ECO:0000256" key="3">
    <source>
        <dbReference type="ARBA" id="ARBA00021495"/>
    </source>
</evidence>
<evidence type="ECO:0000256" key="7">
    <source>
        <dbReference type="ARBA" id="ARBA00022741"/>
    </source>
</evidence>
<dbReference type="Gene3D" id="1.10.287.560">
    <property type="entry name" value="Histidine kinase CheA-like, homodimeric domain"/>
    <property type="match status" value="1"/>
</dbReference>
<dbReference type="SUPFAM" id="SSF55874">
    <property type="entry name" value="ATPase domain of HSP90 chaperone/DNA topoisomerase II/histidine kinase"/>
    <property type="match status" value="1"/>
</dbReference>
<feature type="domain" description="HPt" evidence="15">
    <location>
        <begin position="1"/>
        <end position="105"/>
    </location>
</feature>
<dbReference type="InterPro" id="IPR004358">
    <property type="entry name" value="Sig_transdc_His_kin-like_C"/>
</dbReference>
<dbReference type="SUPFAM" id="SSF47226">
    <property type="entry name" value="Histidine-containing phosphotransfer domain, HPT domain"/>
    <property type="match status" value="1"/>
</dbReference>
<evidence type="ECO:0000259" key="15">
    <source>
        <dbReference type="PROSITE" id="PS50894"/>
    </source>
</evidence>
<sequence>MSVDMSQFHSVFFEESQEHLRDMESLLLGLNIEDPDPEHLNGIFRAAHSIKGGSGIFGFDALTGLTHVMENMLDKARSKALHLDKTTVDLLLSTTDHLTEILNAYQTGSDIDWGAIELGIGKLEAANPGAQTIGEDDQGFGFFEPLESVLAADEEDSFGFFEPLEDAEKATTTTIEVPPEGIDTTPLPKIKAAAKVQPLPPAEASTIRVDTNKIDGLVNLVGELVITQSILRLANQQAHGALAETLENAINELARNTRDIQDSVLSMRMLPISFVFNRFPRVIRDLSTKLNKHIDLEIQGGDTEIDKGMIEKLVDPLTHLVRNSVDHGIESPDARITAKKPERGLIRLCAEQRSGNVYIHIEDDGKGMDREKIISKAIKAGLIEDDNLVDSDVWKLIFAPGFSTADAVTDVSGRGVGMDVVKRNIEDIKGTIDIQSTPGQGSKTTIRLPLTLAILDSMCVTVGDQTFVIPLLNIVETMQPSADQIKTIGNDRLLSIRGDYWPIVDLHSELGLQNMVPAPEAAILVLIESSQRRFALLVDALAGQQQVVIKSLEQHYRRIEQFAGATIMGDGSVAMILDIETLATKAANVESPEEVDD</sequence>
<dbReference type="Pfam" id="PF01627">
    <property type="entry name" value="Hpt"/>
    <property type="match status" value="1"/>
</dbReference>
<dbReference type="EMBL" id="JAUCBP010000013">
    <property type="protein sequence ID" value="MDM7862189.1"/>
    <property type="molecule type" value="Genomic_DNA"/>
</dbReference>
<feature type="domain" description="Histidine kinase" evidence="13">
    <location>
        <begin position="243"/>
        <end position="452"/>
    </location>
</feature>
<dbReference type="InterPro" id="IPR036097">
    <property type="entry name" value="HisK_dim/P_sf"/>
</dbReference>
<comment type="catalytic activity">
    <reaction evidence="1">
        <text>ATP + protein L-histidine = ADP + protein N-phospho-L-histidine.</text>
        <dbReference type="EC" id="2.7.13.3"/>
    </reaction>
</comment>
<dbReference type="PROSITE" id="PS50851">
    <property type="entry name" value="CHEW"/>
    <property type="match status" value="1"/>
</dbReference>
<keyword evidence="9" id="KW-0067">ATP-binding</keyword>
<dbReference type="SMART" id="SM01231">
    <property type="entry name" value="H-kinase_dim"/>
    <property type="match status" value="1"/>
</dbReference>
<evidence type="ECO:0000256" key="11">
    <source>
        <dbReference type="ARBA" id="ARBA00035100"/>
    </source>
</evidence>
<keyword evidence="10" id="KW-0902">Two-component regulatory system</keyword>
<feature type="domain" description="CheW-like" evidence="14">
    <location>
        <begin position="454"/>
        <end position="588"/>
    </location>
</feature>
<dbReference type="InterPro" id="IPR004105">
    <property type="entry name" value="CheA-like_dim"/>
</dbReference>
<evidence type="ECO:0000256" key="8">
    <source>
        <dbReference type="ARBA" id="ARBA00022777"/>
    </source>
</evidence>
<evidence type="ECO:0000256" key="4">
    <source>
        <dbReference type="ARBA" id="ARBA00022500"/>
    </source>
</evidence>
<dbReference type="Gene3D" id="3.30.565.10">
    <property type="entry name" value="Histidine kinase-like ATPase, C-terminal domain"/>
    <property type="match status" value="1"/>
</dbReference>
<dbReference type="EC" id="2.7.13.3" evidence="2"/>
<comment type="caution">
    <text evidence="16">The sequence shown here is derived from an EMBL/GenBank/DDBJ whole genome shotgun (WGS) entry which is preliminary data.</text>
</comment>
<gene>
    <name evidence="16" type="ORF">QTP81_16405</name>
</gene>
<evidence type="ECO:0000256" key="5">
    <source>
        <dbReference type="ARBA" id="ARBA00022553"/>
    </source>
</evidence>
<dbReference type="Gene3D" id="1.20.120.160">
    <property type="entry name" value="HPT domain"/>
    <property type="match status" value="1"/>
</dbReference>
<dbReference type="InterPro" id="IPR036641">
    <property type="entry name" value="HPT_dom_sf"/>
</dbReference>
<dbReference type="Gene3D" id="2.30.30.40">
    <property type="entry name" value="SH3 Domains"/>
    <property type="match status" value="1"/>
</dbReference>
<evidence type="ECO:0000256" key="1">
    <source>
        <dbReference type="ARBA" id="ARBA00000085"/>
    </source>
</evidence>
<dbReference type="SMART" id="SM00260">
    <property type="entry name" value="CheW"/>
    <property type="match status" value="1"/>
</dbReference>
<dbReference type="Proteomes" id="UP001234343">
    <property type="component" value="Unassembled WGS sequence"/>
</dbReference>
<dbReference type="SMART" id="SM00387">
    <property type="entry name" value="HATPase_c"/>
    <property type="match status" value="1"/>
</dbReference>
<protein>
    <recommendedName>
        <fullName evidence="3">Chemotaxis protein CheA</fullName>
        <ecNumber evidence="2">2.7.13.3</ecNumber>
    </recommendedName>
</protein>
<dbReference type="SUPFAM" id="SSF47384">
    <property type="entry name" value="Homodimeric domain of signal transducing histidine kinase"/>
    <property type="match status" value="1"/>
</dbReference>
<dbReference type="InterPro" id="IPR002545">
    <property type="entry name" value="CheW-lke_dom"/>
</dbReference>
<proteinExistence type="predicted"/>
<evidence type="ECO:0000256" key="12">
    <source>
        <dbReference type="PROSITE-ProRule" id="PRU00110"/>
    </source>
</evidence>
<dbReference type="InterPro" id="IPR036061">
    <property type="entry name" value="CheW-like_dom_sf"/>
</dbReference>
<dbReference type="Pfam" id="PF01584">
    <property type="entry name" value="CheW"/>
    <property type="match status" value="1"/>
</dbReference>
<evidence type="ECO:0000256" key="2">
    <source>
        <dbReference type="ARBA" id="ARBA00012438"/>
    </source>
</evidence>
<dbReference type="InterPro" id="IPR005467">
    <property type="entry name" value="His_kinase_dom"/>
</dbReference>
<dbReference type="PROSITE" id="PS50894">
    <property type="entry name" value="HPT"/>
    <property type="match status" value="1"/>
</dbReference>
<feature type="modified residue" description="Phosphohistidine" evidence="12">
    <location>
        <position position="48"/>
    </location>
</feature>
<dbReference type="SUPFAM" id="SSF50341">
    <property type="entry name" value="CheW-like"/>
    <property type="match status" value="1"/>
</dbReference>
<keyword evidence="5 12" id="KW-0597">Phosphoprotein</keyword>
<name>A0ABT7T1U1_9ALTE</name>
<evidence type="ECO:0000256" key="9">
    <source>
        <dbReference type="ARBA" id="ARBA00022840"/>
    </source>
</evidence>
<dbReference type="PROSITE" id="PS50109">
    <property type="entry name" value="HIS_KIN"/>
    <property type="match status" value="1"/>
</dbReference>
<dbReference type="Pfam" id="PF02518">
    <property type="entry name" value="HATPase_c"/>
    <property type="match status" value="1"/>
</dbReference>
<dbReference type="CDD" id="cd16916">
    <property type="entry name" value="HATPase_CheA-like"/>
    <property type="match status" value="1"/>
</dbReference>
<dbReference type="InterPro" id="IPR036890">
    <property type="entry name" value="HATPase_C_sf"/>
</dbReference>
<accession>A0ABT7T1U1</accession>
<keyword evidence="17" id="KW-1185">Reference proteome</keyword>
<dbReference type="Pfam" id="PF02895">
    <property type="entry name" value="H-kinase_dim"/>
    <property type="match status" value="1"/>
</dbReference>
<evidence type="ECO:0000256" key="6">
    <source>
        <dbReference type="ARBA" id="ARBA00022679"/>
    </source>
</evidence>
<comment type="function">
    <text evidence="11">Involved in the transmission of sensory signals from the chemoreceptors to the flagellar motors. CheA is autophosphorylated; it can transfer its phosphate group to either CheB or CheY.</text>
</comment>
<keyword evidence="4" id="KW-0145">Chemotaxis</keyword>
<evidence type="ECO:0000313" key="16">
    <source>
        <dbReference type="EMBL" id="MDM7862189.1"/>
    </source>
</evidence>
<dbReference type="CDD" id="cd00731">
    <property type="entry name" value="CheA_reg"/>
    <property type="match status" value="1"/>
</dbReference>
<keyword evidence="8" id="KW-0418">Kinase</keyword>
<keyword evidence="7" id="KW-0547">Nucleotide-binding</keyword>
<evidence type="ECO:0000256" key="10">
    <source>
        <dbReference type="ARBA" id="ARBA00023012"/>
    </source>
</evidence>